<name>A0A1B7LKE1_9FIRM</name>
<dbReference type="RefSeq" id="WP_066665749.1">
    <property type="nucleotide sequence ID" value="NZ_LYVF01000002.1"/>
</dbReference>
<accession>A0A1B7LKE1</accession>
<evidence type="ECO:0000313" key="1">
    <source>
        <dbReference type="EMBL" id="OAT87037.1"/>
    </source>
</evidence>
<proteinExistence type="predicted"/>
<gene>
    <name evidence="1" type="ORF">A6M21_01700</name>
</gene>
<dbReference type="STRING" id="1838280.A6M21_01700"/>
<dbReference type="OrthoDB" id="9780944at2"/>
<keyword evidence="2" id="KW-1185">Reference proteome</keyword>
<organism evidence="1 2">
    <name type="scientific">Desulfotomaculum copahuensis</name>
    <dbReference type="NCBI Taxonomy" id="1838280"/>
    <lineage>
        <taxon>Bacteria</taxon>
        <taxon>Bacillati</taxon>
        <taxon>Bacillota</taxon>
        <taxon>Clostridia</taxon>
        <taxon>Eubacteriales</taxon>
        <taxon>Desulfotomaculaceae</taxon>
        <taxon>Desulfotomaculum</taxon>
    </lineage>
</organism>
<sequence length="302" mass="33034">MEAKHVVSVSLGSSQRDHRVEMELLGRHLLVERRGADGDPARAASWLRELDGRVDVLALGGVNLYLTAGRRRYPLKDGIRLAAAVRRTPLVDGSGIKASWERQIVPRLQKQLGWPRPGQTVLFSSVLDRWPLAEALAAAGCRLLIGDAAFALGLPLPFTSLRLFALAAAAAAPLFCRLPIGLLYPTGRRQEQIRPRFQSLYRRADILAGDFHFLRRHLPPRLDGKCVLTSTVTAADRRELAARGVRWLVTTAPEMAGRSFGANVLEAVCVALLDMAPAEIDPALYPPLLQKAGLTPGITRLN</sequence>
<evidence type="ECO:0000313" key="2">
    <source>
        <dbReference type="Proteomes" id="UP000078532"/>
    </source>
</evidence>
<reference evidence="1 2" key="1">
    <citation type="submission" date="2016-04" db="EMBL/GenBank/DDBJ databases">
        <authorList>
            <person name="Evans L.H."/>
            <person name="Alamgir A."/>
            <person name="Owens N."/>
            <person name="Weber N.D."/>
            <person name="Virtaneva K."/>
            <person name="Barbian K."/>
            <person name="Babar A."/>
            <person name="Rosenke K."/>
        </authorList>
    </citation>
    <scope>NUCLEOTIDE SEQUENCE [LARGE SCALE GENOMIC DNA]</scope>
    <source>
        <strain evidence="1 2">LMa1</strain>
    </source>
</reference>
<dbReference type="AlphaFoldDB" id="A0A1B7LKE1"/>
<comment type="caution">
    <text evidence="1">The sequence shown here is derived from an EMBL/GenBank/DDBJ whole genome shotgun (WGS) entry which is preliminary data.</text>
</comment>
<dbReference type="EMBL" id="LYVF01000002">
    <property type="protein sequence ID" value="OAT87037.1"/>
    <property type="molecule type" value="Genomic_DNA"/>
</dbReference>
<dbReference type="Proteomes" id="UP000078532">
    <property type="component" value="Unassembled WGS sequence"/>
</dbReference>
<protein>
    <submittedName>
        <fullName evidence="1">Quinate 5-dehydrogenase</fullName>
    </submittedName>
</protein>